<evidence type="ECO:0008006" key="3">
    <source>
        <dbReference type="Google" id="ProtNLM"/>
    </source>
</evidence>
<dbReference type="Pfam" id="PF12487">
    <property type="entry name" value="DUF3703"/>
    <property type="match status" value="1"/>
</dbReference>
<accession>A0A850PKW8</accession>
<dbReference type="RefSeq" id="WP_178357432.1">
    <property type="nucleotide sequence ID" value="NZ_JABFYL010000009.1"/>
</dbReference>
<name>A0A850PKW8_9MYCO</name>
<evidence type="ECO:0000313" key="1">
    <source>
        <dbReference type="EMBL" id="NVN48974.1"/>
    </source>
</evidence>
<dbReference type="AlphaFoldDB" id="A0A850PKW8"/>
<proteinExistence type="predicted"/>
<comment type="caution">
    <text evidence="1">The sequence shown here is derived from an EMBL/GenBank/DDBJ whole genome shotgun (WGS) entry which is preliminary data.</text>
</comment>
<reference evidence="1 2" key="1">
    <citation type="submission" date="2020-05" db="EMBL/GenBank/DDBJ databases">
        <title>Draft genome sequence of Mycobacterium hippocampi DL, isolated from European seabass, Dicentrarchus labrax, reared in fish farms.</title>
        <authorList>
            <person name="Stathopoulou P."/>
            <person name="Asimakis E."/>
            <person name="Tzokas K."/>
            <person name="Batargias C."/>
            <person name="Tsiamis G."/>
        </authorList>
    </citation>
    <scope>NUCLEOTIDE SEQUENCE [LARGE SCALE GENOMIC DNA]</scope>
    <source>
        <strain evidence="1 2">DL</strain>
    </source>
</reference>
<evidence type="ECO:0000313" key="2">
    <source>
        <dbReference type="Proteomes" id="UP000570517"/>
    </source>
</evidence>
<organism evidence="1 2">
    <name type="scientific">Mycolicibacterium hippocampi</name>
    <dbReference type="NCBI Taxonomy" id="659824"/>
    <lineage>
        <taxon>Bacteria</taxon>
        <taxon>Bacillati</taxon>
        <taxon>Actinomycetota</taxon>
        <taxon>Actinomycetes</taxon>
        <taxon>Mycobacteriales</taxon>
        <taxon>Mycobacteriaceae</taxon>
        <taxon>Mycolicibacterium</taxon>
    </lineage>
</organism>
<protein>
    <recommendedName>
        <fullName evidence="3">DUF3703 domain-containing protein</fullName>
    </recommendedName>
</protein>
<dbReference type="Proteomes" id="UP000570517">
    <property type="component" value="Unassembled WGS sequence"/>
</dbReference>
<dbReference type="InterPro" id="IPR022172">
    <property type="entry name" value="DUF3703"/>
</dbReference>
<dbReference type="EMBL" id="JABFYL010000009">
    <property type="protein sequence ID" value="NVN48974.1"/>
    <property type="molecule type" value="Genomic_DNA"/>
</dbReference>
<sequence length="117" mass="12822">MARISAQARQVYRGEMTAAKHATSPATRWRHLERAHIVSQPDPWLHTRNHGAMLTLALRQHDRREAFGQVLRLIVAAPGSMTGRYPVGNTGRVDAGLMTAMPIPEDLAAATTMSRGA</sequence>
<gene>
    <name evidence="1" type="ORF">HLY00_578</name>
</gene>
<keyword evidence="2" id="KW-1185">Reference proteome</keyword>